<evidence type="ECO:0000256" key="3">
    <source>
        <dbReference type="ARBA" id="ARBA00005349"/>
    </source>
</evidence>
<reference evidence="9" key="1">
    <citation type="journal article" date="2023" name="Front. Microbiol.">
        <title>Phylogeography and host specificity of Pasteurellaceae pathogenic to sea-farmed fish in the north-east Atlantic.</title>
        <authorList>
            <person name="Gulla S."/>
            <person name="Colquhoun D.J."/>
            <person name="Olsen A.B."/>
            <person name="Spilsberg B."/>
            <person name="Lagesen K."/>
            <person name="Aakesson C.P."/>
            <person name="Strom S."/>
            <person name="Manji F."/>
            <person name="Birkbeck T.H."/>
            <person name="Nilsen H.K."/>
        </authorList>
    </citation>
    <scope>NUCLEOTIDE SEQUENCE</scope>
    <source>
        <strain evidence="9">TW16_20</strain>
    </source>
</reference>
<comment type="caution">
    <text evidence="9">The sequence shown here is derived from an EMBL/GenBank/DDBJ whole genome shotgun (WGS) entry which is preliminary data.</text>
</comment>
<comment type="pathway">
    <text evidence="2">Cofactor biosynthesis; ubiquinone biosynthesis.</text>
</comment>
<dbReference type="InterPro" id="IPR036188">
    <property type="entry name" value="FAD/NAD-bd_sf"/>
</dbReference>
<dbReference type="PANTHER" id="PTHR43876">
    <property type="entry name" value="UBIQUINONE BIOSYNTHESIS MONOOXYGENASE COQ6, MITOCHONDRIAL"/>
    <property type="match status" value="1"/>
</dbReference>
<evidence type="ECO:0000256" key="5">
    <source>
        <dbReference type="ARBA" id="ARBA00022827"/>
    </source>
</evidence>
<organism evidence="9 10">
    <name type="scientific">Phocoenobacter skyensis</name>
    <dbReference type="NCBI Taxonomy" id="97481"/>
    <lineage>
        <taxon>Bacteria</taxon>
        <taxon>Pseudomonadati</taxon>
        <taxon>Pseudomonadota</taxon>
        <taxon>Gammaproteobacteria</taxon>
        <taxon>Pasteurellales</taxon>
        <taxon>Pasteurellaceae</taxon>
        <taxon>Phocoenobacter</taxon>
    </lineage>
</organism>
<evidence type="ECO:0000259" key="8">
    <source>
        <dbReference type="Pfam" id="PF01494"/>
    </source>
</evidence>
<keyword evidence="7 9" id="KW-0503">Monooxygenase</keyword>
<dbReference type="GO" id="GO:0019168">
    <property type="term" value="F:2-polyprenylphenol 6-hydroxylase activity"/>
    <property type="evidence" value="ECO:0007669"/>
    <property type="project" value="TreeGrafter"/>
</dbReference>
<keyword evidence="4" id="KW-0285">Flavoprotein</keyword>
<evidence type="ECO:0000256" key="2">
    <source>
        <dbReference type="ARBA" id="ARBA00004749"/>
    </source>
</evidence>
<evidence type="ECO:0000256" key="7">
    <source>
        <dbReference type="ARBA" id="ARBA00023033"/>
    </source>
</evidence>
<dbReference type="PRINTS" id="PR00420">
    <property type="entry name" value="RNGMNOXGNASE"/>
</dbReference>
<feature type="domain" description="FAD-binding" evidence="8">
    <location>
        <begin position="4"/>
        <end position="346"/>
    </location>
</feature>
<evidence type="ECO:0000256" key="4">
    <source>
        <dbReference type="ARBA" id="ARBA00022630"/>
    </source>
</evidence>
<dbReference type="Proteomes" id="UP001236239">
    <property type="component" value="Unassembled WGS sequence"/>
</dbReference>
<protein>
    <submittedName>
        <fullName evidence="9">FAD-dependent monooxygenase</fullName>
    </submittedName>
</protein>
<evidence type="ECO:0000313" key="9">
    <source>
        <dbReference type="EMBL" id="MDP8171940.1"/>
    </source>
</evidence>
<dbReference type="PANTHER" id="PTHR43876:SF7">
    <property type="entry name" value="UBIQUINONE BIOSYNTHESIS MONOOXYGENASE COQ6, MITOCHONDRIAL"/>
    <property type="match status" value="1"/>
</dbReference>
<dbReference type="RefSeq" id="WP_306373592.1">
    <property type="nucleotide sequence ID" value="NZ_JASAYK010000001.1"/>
</dbReference>
<dbReference type="InterPro" id="IPR010971">
    <property type="entry name" value="UbiH/COQ6"/>
</dbReference>
<evidence type="ECO:0000256" key="1">
    <source>
        <dbReference type="ARBA" id="ARBA00001974"/>
    </source>
</evidence>
<proteinExistence type="inferred from homology"/>
<dbReference type="InterPro" id="IPR002938">
    <property type="entry name" value="FAD-bd"/>
</dbReference>
<dbReference type="GO" id="GO:0071949">
    <property type="term" value="F:FAD binding"/>
    <property type="evidence" value="ECO:0007669"/>
    <property type="project" value="InterPro"/>
</dbReference>
<comment type="similarity">
    <text evidence="3">Belongs to the UbiH/COQ6 family.</text>
</comment>
<dbReference type="SUPFAM" id="SSF51905">
    <property type="entry name" value="FAD/NAD(P)-binding domain"/>
    <property type="match status" value="1"/>
</dbReference>
<gene>
    <name evidence="9" type="ORF">QJU93_01000</name>
</gene>
<accession>A0AAJ6N841</accession>
<keyword evidence="5" id="KW-0274">FAD</keyword>
<name>A0AAJ6N841_9PAST</name>
<dbReference type="InterPro" id="IPR051205">
    <property type="entry name" value="UbiH/COQ6_monooxygenase"/>
</dbReference>
<dbReference type="Gene3D" id="3.50.50.60">
    <property type="entry name" value="FAD/NAD(P)-binding domain"/>
    <property type="match status" value="2"/>
</dbReference>
<comment type="cofactor">
    <cofactor evidence="1">
        <name>FAD</name>
        <dbReference type="ChEBI" id="CHEBI:57692"/>
    </cofactor>
</comment>
<evidence type="ECO:0000313" key="10">
    <source>
        <dbReference type="Proteomes" id="UP001236239"/>
    </source>
</evidence>
<dbReference type="Pfam" id="PF01494">
    <property type="entry name" value="FAD_binding_3"/>
    <property type="match status" value="1"/>
</dbReference>
<dbReference type="AlphaFoldDB" id="A0AAJ6N841"/>
<dbReference type="NCBIfam" id="TIGR01988">
    <property type="entry name" value="Ubi-OHases"/>
    <property type="match status" value="1"/>
</dbReference>
<sequence length="404" mass="45127">MKNTDITIIGGGMVGLALAALLKEADCQIKIIEKSQPFFEPHLLTNRVSAINFASQTMLEKVGAWQTIPENKRSPYTKMHVWEKDSFAKIEFDNEANEIKSLGLDQLGFIIENQHIQNALWQQVNNQQNVEIILAQPQTLEINDSTAFLTLNNNEILTSKLVIGADGANSWVRSKMNMPLVSRDYQHTALVCNVKTQESHQQTAWQIFSPDSILAFLPFNDEHHCSIVWSLPPEKANQLVSCDITEFNKALTIAFDNKLGLCELTTDLQNPRGIYPLTARYCRNFAQNRVALIGDAAHTIHPLAGLGVNLGFADAIEMANQIKVNLTKGLDIGEYRQLRDYERKRKVEAVKLLGAMDVLKETFAGDNPVKKLVRGVGLSVTNQLPLIKNRLLQQSIGLSILSNI</sequence>
<evidence type="ECO:0000256" key="6">
    <source>
        <dbReference type="ARBA" id="ARBA00023002"/>
    </source>
</evidence>
<dbReference type="GO" id="GO:0006744">
    <property type="term" value="P:ubiquinone biosynthetic process"/>
    <property type="evidence" value="ECO:0007669"/>
    <property type="project" value="InterPro"/>
</dbReference>
<keyword evidence="6" id="KW-0560">Oxidoreductase</keyword>
<dbReference type="EMBL" id="JASAYQ010000001">
    <property type="protein sequence ID" value="MDP8171940.1"/>
    <property type="molecule type" value="Genomic_DNA"/>
</dbReference>